<accession>I2GM04</accession>
<dbReference type="STRING" id="1185876.BN8_04150"/>
<gene>
    <name evidence="2" type="ORF">BN8_04150</name>
</gene>
<dbReference type="RefSeq" id="WP_009283506.1">
    <property type="nucleotide sequence ID" value="NZ_CAIT01000007.1"/>
</dbReference>
<evidence type="ECO:0000313" key="3">
    <source>
        <dbReference type="Proteomes" id="UP000009309"/>
    </source>
</evidence>
<sequence length="148" mass="16239">MKTLGSLLLCLLLSATTLAQQAPTQAGKPPKPQLLLTLNNRTVAFNRHNVFASKFDTLMVWQGKLADATPRSSQTSVVIGDVVVSLVRDTRRVDYVTLTNGRGSIASLAAQAQTGDRYVIQLDKITLKNTNDLKEVYNLQPVYLIAIR</sequence>
<dbReference type="EMBL" id="CAIT01000007">
    <property type="protein sequence ID" value="CCH54930.1"/>
    <property type="molecule type" value="Genomic_DNA"/>
</dbReference>
<reference evidence="2 3" key="1">
    <citation type="journal article" date="2012" name="J. Bacteriol.">
        <title>Genome Sequence of the Filamentous Bacterium Fibrisoma limi BUZ 3T.</title>
        <authorList>
            <person name="Filippini M."/>
            <person name="Qi W."/>
            <person name="Jaenicke S."/>
            <person name="Goesmann A."/>
            <person name="Smits T.H."/>
            <person name="Bagheri H.C."/>
        </authorList>
    </citation>
    <scope>NUCLEOTIDE SEQUENCE [LARGE SCALE GENOMIC DNA]</scope>
    <source>
        <strain evidence="3">BUZ 3T</strain>
    </source>
</reference>
<evidence type="ECO:0000256" key="1">
    <source>
        <dbReference type="SAM" id="SignalP"/>
    </source>
</evidence>
<keyword evidence="3" id="KW-1185">Reference proteome</keyword>
<proteinExistence type="predicted"/>
<dbReference type="OrthoDB" id="965121at2"/>
<feature type="signal peptide" evidence="1">
    <location>
        <begin position="1"/>
        <end position="21"/>
    </location>
</feature>
<name>I2GM04_9BACT</name>
<organism evidence="2 3">
    <name type="scientific">Fibrisoma limi BUZ 3</name>
    <dbReference type="NCBI Taxonomy" id="1185876"/>
    <lineage>
        <taxon>Bacteria</taxon>
        <taxon>Pseudomonadati</taxon>
        <taxon>Bacteroidota</taxon>
        <taxon>Cytophagia</taxon>
        <taxon>Cytophagales</taxon>
        <taxon>Spirosomataceae</taxon>
        <taxon>Fibrisoma</taxon>
    </lineage>
</organism>
<dbReference type="Proteomes" id="UP000009309">
    <property type="component" value="Unassembled WGS sequence"/>
</dbReference>
<comment type="caution">
    <text evidence="2">The sequence shown here is derived from an EMBL/GenBank/DDBJ whole genome shotgun (WGS) entry which is preliminary data.</text>
</comment>
<keyword evidence="1" id="KW-0732">Signal</keyword>
<evidence type="ECO:0000313" key="2">
    <source>
        <dbReference type="EMBL" id="CCH54930.1"/>
    </source>
</evidence>
<feature type="chain" id="PRO_5003659712" evidence="1">
    <location>
        <begin position="22"/>
        <end position="148"/>
    </location>
</feature>
<dbReference type="AlphaFoldDB" id="I2GM04"/>
<protein>
    <submittedName>
        <fullName evidence="2">Uncharacterized protein</fullName>
    </submittedName>
</protein>